<feature type="domain" description="Spore protein YkvP N-terminal" evidence="1">
    <location>
        <begin position="3"/>
        <end position="108"/>
    </location>
</feature>
<dbReference type="EMBL" id="VNJK01000001">
    <property type="protein sequence ID" value="TVX93151.1"/>
    <property type="molecule type" value="Genomic_DNA"/>
</dbReference>
<dbReference type="Proteomes" id="UP000318102">
    <property type="component" value="Unassembled WGS sequence"/>
</dbReference>
<gene>
    <name evidence="3" type="ORF">FPZ44_08815</name>
</gene>
<name>A0A559IZV7_9BACL</name>
<dbReference type="Pfam" id="PF13524">
    <property type="entry name" value="Glyco_trans_1_2"/>
    <property type="match status" value="1"/>
</dbReference>
<proteinExistence type="predicted"/>
<dbReference type="Pfam" id="PF12996">
    <property type="entry name" value="DUF3880"/>
    <property type="match status" value="1"/>
</dbReference>
<sequence length="328" mass="38519">MRILFVEDHPMWKYGLPNGFRDLGHQVATCTSDDNLPRMIASFRPQLIITMGWTPTNDTVEKQLFLSKHLNAANVPHIYWATEDPGFMRHFSLPYIQRVKPHFVFTIHRASISKYKRRKIPVAHLDFGYHRSVHRPTAVQPKYKTQLALVANGYAPYYASKPNDFRFHTLKHMINPALSDGFVLNIYGNDWRQLRDMFKRPIPRKWLHPYLSYTEANKVYSSADIVLCPQNSPDRLTQRTYEIMGSGACLITADTPEIRRRFKPGRDCIVTSSEQETLKWLKYYLKNPKKRKEMQQHALRAVAKHSYKHRAAYILQILKKHRIIRSIT</sequence>
<protein>
    <submittedName>
        <fullName evidence="3">Glycosyltransferase</fullName>
    </submittedName>
</protein>
<evidence type="ECO:0000313" key="3">
    <source>
        <dbReference type="EMBL" id="TVX93151.1"/>
    </source>
</evidence>
<evidence type="ECO:0000313" key="4">
    <source>
        <dbReference type="Proteomes" id="UP000318102"/>
    </source>
</evidence>
<accession>A0A559IZV7</accession>
<dbReference type="InterPro" id="IPR055259">
    <property type="entry name" value="YkvP/CgeB_Glyco_trans-like"/>
</dbReference>
<organism evidence="3 4">
    <name type="scientific">Paenibacillus agilis</name>
    <dbReference type="NCBI Taxonomy" id="3020863"/>
    <lineage>
        <taxon>Bacteria</taxon>
        <taxon>Bacillati</taxon>
        <taxon>Bacillota</taxon>
        <taxon>Bacilli</taxon>
        <taxon>Bacillales</taxon>
        <taxon>Paenibacillaceae</taxon>
        <taxon>Paenibacillus</taxon>
    </lineage>
</organism>
<comment type="caution">
    <text evidence="3">The sequence shown here is derived from an EMBL/GenBank/DDBJ whole genome shotgun (WGS) entry which is preliminary data.</text>
</comment>
<dbReference type="InterPro" id="IPR024542">
    <property type="entry name" value="YkvP_N"/>
</dbReference>
<evidence type="ECO:0000259" key="2">
    <source>
        <dbReference type="Pfam" id="PF13524"/>
    </source>
</evidence>
<keyword evidence="4" id="KW-1185">Reference proteome</keyword>
<dbReference type="Gene3D" id="3.40.50.2000">
    <property type="entry name" value="Glycogen Phosphorylase B"/>
    <property type="match status" value="1"/>
</dbReference>
<dbReference type="RefSeq" id="WP_144989352.1">
    <property type="nucleotide sequence ID" value="NZ_VNJK01000001.1"/>
</dbReference>
<feature type="domain" description="Spore protein YkvP/CgeB glycosyl transferase-like" evidence="2">
    <location>
        <begin position="173"/>
        <end position="316"/>
    </location>
</feature>
<dbReference type="OrthoDB" id="7019976at2"/>
<dbReference type="AlphaFoldDB" id="A0A559IZV7"/>
<evidence type="ECO:0000259" key="1">
    <source>
        <dbReference type="Pfam" id="PF12996"/>
    </source>
</evidence>
<reference evidence="3 4" key="1">
    <citation type="submission" date="2019-07" db="EMBL/GenBank/DDBJ databases">
        <authorList>
            <person name="Kim J."/>
        </authorList>
    </citation>
    <scope>NUCLEOTIDE SEQUENCE [LARGE SCALE GENOMIC DNA]</scope>
    <source>
        <strain evidence="3 4">N4</strain>
    </source>
</reference>
<dbReference type="SUPFAM" id="SSF53756">
    <property type="entry name" value="UDP-Glycosyltransferase/glycogen phosphorylase"/>
    <property type="match status" value="1"/>
</dbReference>